<keyword evidence="2" id="KW-1185">Reference proteome</keyword>
<comment type="caution">
    <text evidence="1">The sequence shown here is derived from an EMBL/GenBank/DDBJ whole genome shotgun (WGS) entry which is preliminary data.</text>
</comment>
<dbReference type="AlphaFoldDB" id="A0A7J5TTP5"/>
<dbReference type="Proteomes" id="UP000488299">
    <property type="component" value="Unassembled WGS sequence"/>
</dbReference>
<evidence type="ECO:0000313" key="1">
    <source>
        <dbReference type="EMBL" id="KAB7727066.1"/>
    </source>
</evidence>
<protein>
    <recommendedName>
        <fullName evidence="3">DUF3052 family protein</fullName>
    </recommendedName>
</protein>
<sequence>MEALIKKLNFTNQASALLVNVPPELADLTAALGARTSVGQQPESTQSAQFVMAFVQQLNQVEQMANWVAAHTKGDAVVWLVYPKQSSKTYTCEFNRDTGWASMGAAGFEPVRMVAVNNDWSALRFRRVGFVKKMTRDPKGALTAEGRSRVGLG</sequence>
<name>A0A7J5TTP5_9BACT</name>
<dbReference type="RefSeq" id="WP_152126529.1">
    <property type="nucleotide sequence ID" value="NZ_WELI01000012.1"/>
</dbReference>
<gene>
    <name evidence="1" type="ORF">F5984_22790</name>
</gene>
<organism evidence="1 2">
    <name type="scientific">Rudanella paleaurantiibacter</name>
    <dbReference type="NCBI Taxonomy" id="2614655"/>
    <lineage>
        <taxon>Bacteria</taxon>
        <taxon>Pseudomonadati</taxon>
        <taxon>Bacteroidota</taxon>
        <taxon>Cytophagia</taxon>
        <taxon>Cytophagales</taxon>
        <taxon>Cytophagaceae</taxon>
        <taxon>Rudanella</taxon>
    </lineage>
</organism>
<reference evidence="1 2" key="1">
    <citation type="submission" date="2019-10" db="EMBL/GenBank/DDBJ databases">
        <title>Rudanella paleaurantiibacter sp. nov., isolated from sludge.</title>
        <authorList>
            <person name="Xu S.Q."/>
        </authorList>
    </citation>
    <scope>NUCLEOTIDE SEQUENCE [LARGE SCALE GENOMIC DNA]</scope>
    <source>
        <strain evidence="1 2">HX-22-17</strain>
    </source>
</reference>
<evidence type="ECO:0000313" key="2">
    <source>
        <dbReference type="Proteomes" id="UP000488299"/>
    </source>
</evidence>
<dbReference type="EMBL" id="WELI01000012">
    <property type="protein sequence ID" value="KAB7727066.1"/>
    <property type="molecule type" value="Genomic_DNA"/>
</dbReference>
<accession>A0A7J5TTP5</accession>
<proteinExistence type="predicted"/>
<evidence type="ECO:0008006" key="3">
    <source>
        <dbReference type="Google" id="ProtNLM"/>
    </source>
</evidence>